<comment type="caution">
    <text evidence="2">The sequence shown here is derived from an EMBL/GenBank/DDBJ whole genome shotgun (WGS) entry which is preliminary data.</text>
</comment>
<sequence>MKVNRAANPEANNHTSGSASFATHQSILRKQLKCPSTFHEVFDKAHKKKGTNQYINDRARKVAELYS</sequence>
<gene>
    <name evidence="2" type="ORF">Taro_055163</name>
</gene>
<dbReference type="OrthoDB" id="629495at2759"/>
<accession>A0A843XTC8</accession>
<dbReference type="EMBL" id="NMUH01012181">
    <property type="protein sequence ID" value="MQM22115.1"/>
    <property type="molecule type" value="Genomic_DNA"/>
</dbReference>
<dbReference type="AlphaFoldDB" id="A0A843XTC8"/>
<proteinExistence type="predicted"/>
<dbReference type="Proteomes" id="UP000652761">
    <property type="component" value="Unassembled WGS sequence"/>
</dbReference>
<feature type="region of interest" description="Disordered" evidence="1">
    <location>
        <begin position="1"/>
        <end position="24"/>
    </location>
</feature>
<name>A0A843XTC8_COLES</name>
<evidence type="ECO:0000256" key="1">
    <source>
        <dbReference type="SAM" id="MobiDB-lite"/>
    </source>
</evidence>
<evidence type="ECO:0000313" key="2">
    <source>
        <dbReference type="EMBL" id="MQM22115.1"/>
    </source>
</evidence>
<feature type="compositionally biased region" description="Polar residues" evidence="1">
    <location>
        <begin position="10"/>
        <end position="24"/>
    </location>
</feature>
<reference evidence="2" key="1">
    <citation type="submission" date="2017-07" db="EMBL/GenBank/DDBJ databases">
        <title>Taro Niue Genome Assembly and Annotation.</title>
        <authorList>
            <person name="Atibalentja N."/>
            <person name="Keating K."/>
            <person name="Fields C.J."/>
        </authorList>
    </citation>
    <scope>NUCLEOTIDE SEQUENCE</scope>
    <source>
        <strain evidence="2">Niue_2</strain>
        <tissue evidence="2">Leaf</tissue>
    </source>
</reference>
<dbReference type="InterPro" id="IPR004252">
    <property type="entry name" value="Probable_transposase_24"/>
</dbReference>
<evidence type="ECO:0000313" key="3">
    <source>
        <dbReference type="Proteomes" id="UP000652761"/>
    </source>
</evidence>
<organism evidence="2 3">
    <name type="scientific">Colocasia esculenta</name>
    <name type="common">Wild taro</name>
    <name type="synonym">Arum esculentum</name>
    <dbReference type="NCBI Taxonomy" id="4460"/>
    <lineage>
        <taxon>Eukaryota</taxon>
        <taxon>Viridiplantae</taxon>
        <taxon>Streptophyta</taxon>
        <taxon>Embryophyta</taxon>
        <taxon>Tracheophyta</taxon>
        <taxon>Spermatophyta</taxon>
        <taxon>Magnoliopsida</taxon>
        <taxon>Liliopsida</taxon>
        <taxon>Araceae</taxon>
        <taxon>Aroideae</taxon>
        <taxon>Colocasieae</taxon>
        <taxon>Colocasia</taxon>
    </lineage>
</organism>
<dbReference type="Pfam" id="PF03004">
    <property type="entry name" value="Transposase_24"/>
    <property type="match status" value="1"/>
</dbReference>
<keyword evidence="3" id="KW-1185">Reference proteome</keyword>
<protein>
    <submittedName>
        <fullName evidence="2">Uncharacterized protein</fullName>
    </submittedName>
</protein>